<evidence type="ECO:0000313" key="6">
    <source>
        <dbReference type="EnsemblMetazoa" id="G23608.2:cds"/>
    </source>
</evidence>
<feature type="compositionally biased region" description="Basic and acidic residues" evidence="3">
    <location>
        <begin position="2401"/>
        <end position="2414"/>
    </location>
</feature>
<feature type="region of interest" description="Disordered" evidence="3">
    <location>
        <begin position="2279"/>
        <end position="2301"/>
    </location>
</feature>
<dbReference type="Pfam" id="PF06479">
    <property type="entry name" value="Ribonuc_2-5A"/>
    <property type="match status" value="1"/>
</dbReference>
<proteinExistence type="predicted"/>
<evidence type="ECO:0000259" key="5">
    <source>
        <dbReference type="PROSITE" id="PS51392"/>
    </source>
</evidence>
<dbReference type="Gene3D" id="1.10.510.10">
    <property type="entry name" value="Transferase(Phosphotransferase) domain 1"/>
    <property type="match status" value="1"/>
</dbReference>
<feature type="region of interest" description="Disordered" evidence="3">
    <location>
        <begin position="1695"/>
        <end position="1782"/>
    </location>
</feature>
<dbReference type="InterPro" id="IPR038357">
    <property type="entry name" value="KEN_sf"/>
</dbReference>
<feature type="region of interest" description="Disordered" evidence="3">
    <location>
        <begin position="1575"/>
        <end position="1603"/>
    </location>
</feature>
<feature type="compositionally biased region" description="Polar residues" evidence="3">
    <location>
        <begin position="1842"/>
        <end position="1857"/>
    </location>
</feature>
<feature type="compositionally biased region" description="Basic and acidic residues" evidence="3">
    <location>
        <begin position="299"/>
        <end position="310"/>
    </location>
</feature>
<feature type="compositionally biased region" description="Basic and acidic residues" evidence="3">
    <location>
        <begin position="1891"/>
        <end position="1901"/>
    </location>
</feature>
<feature type="compositionally biased region" description="Basic residues" evidence="3">
    <location>
        <begin position="269"/>
        <end position="285"/>
    </location>
</feature>
<dbReference type="InterPro" id="IPR045133">
    <property type="entry name" value="IRE1/2-like"/>
</dbReference>
<feature type="region of interest" description="Disordered" evidence="3">
    <location>
        <begin position="2343"/>
        <end position="2463"/>
    </location>
</feature>
<feature type="compositionally biased region" description="Polar residues" evidence="3">
    <location>
        <begin position="2240"/>
        <end position="2251"/>
    </location>
</feature>
<feature type="compositionally biased region" description="Basic and acidic residues" evidence="3">
    <location>
        <begin position="1909"/>
        <end position="1921"/>
    </location>
</feature>
<feature type="compositionally biased region" description="Basic and acidic residues" evidence="3">
    <location>
        <begin position="1746"/>
        <end position="1763"/>
    </location>
</feature>
<feature type="compositionally biased region" description="Polar residues" evidence="3">
    <location>
        <begin position="2193"/>
        <end position="2205"/>
    </location>
</feature>
<feature type="compositionally biased region" description="Basic residues" evidence="3">
    <location>
        <begin position="1697"/>
        <end position="1711"/>
    </location>
</feature>
<dbReference type="SUPFAM" id="SSF56112">
    <property type="entry name" value="Protein kinase-like (PK-like)"/>
    <property type="match status" value="1"/>
</dbReference>
<reference evidence="6" key="1">
    <citation type="submission" date="2022-08" db="UniProtKB">
        <authorList>
            <consortium name="EnsemblMetazoa"/>
        </authorList>
    </citation>
    <scope>IDENTIFICATION</scope>
    <source>
        <strain evidence="6">05x7-T-G4-1.051#20</strain>
    </source>
</reference>
<keyword evidence="2" id="KW-0067">ATP-binding</keyword>
<dbReference type="GO" id="GO:0006397">
    <property type="term" value="P:mRNA processing"/>
    <property type="evidence" value="ECO:0007669"/>
    <property type="project" value="InterPro"/>
</dbReference>
<dbReference type="Proteomes" id="UP000005408">
    <property type="component" value="Unassembled WGS sequence"/>
</dbReference>
<feature type="domain" description="Protein kinase" evidence="4">
    <location>
        <begin position="1156"/>
        <end position="1409"/>
    </location>
</feature>
<feature type="compositionally biased region" description="Basic and acidic residues" evidence="3">
    <location>
        <begin position="2350"/>
        <end position="2359"/>
    </location>
</feature>
<feature type="region of interest" description="Disordered" evidence="3">
    <location>
        <begin position="261"/>
        <end position="323"/>
    </location>
</feature>
<evidence type="ECO:0000256" key="3">
    <source>
        <dbReference type="SAM" id="MobiDB-lite"/>
    </source>
</evidence>
<dbReference type="GO" id="GO:0051082">
    <property type="term" value="F:unfolded protein binding"/>
    <property type="evidence" value="ECO:0007669"/>
    <property type="project" value="TreeGrafter"/>
</dbReference>
<feature type="compositionally biased region" description="Polar residues" evidence="3">
    <location>
        <begin position="2418"/>
        <end position="2432"/>
    </location>
</feature>
<organism evidence="6 7">
    <name type="scientific">Magallana gigas</name>
    <name type="common">Pacific oyster</name>
    <name type="synonym">Crassostrea gigas</name>
    <dbReference type="NCBI Taxonomy" id="29159"/>
    <lineage>
        <taxon>Eukaryota</taxon>
        <taxon>Metazoa</taxon>
        <taxon>Spiralia</taxon>
        <taxon>Lophotrochozoa</taxon>
        <taxon>Mollusca</taxon>
        <taxon>Bivalvia</taxon>
        <taxon>Autobranchia</taxon>
        <taxon>Pteriomorphia</taxon>
        <taxon>Ostreida</taxon>
        <taxon>Ostreoidea</taxon>
        <taxon>Ostreidae</taxon>
        <taxon>Magallana</taxon>
    </lineage>
</organism>
<feature type="compositionally biased region" description="Polar residues" evidence="3">
    <location>
        <begin position="1712"/>
        <end position="1730"/>
    </location>
</feature>
<dbReference type="GO" id="GO:0036498">
    <property type="term" value="P:IRE1-mediated unfolded protein response"/>
    <property type="evidence" value="ECO:0007669"/>
    <property type="project" value="TreeGrafter"/>
</dbReference>
<feature type="region of interest" description="Disordered" evidence="3">
    <location>
        <begin position="2484"/>
        <end position="2505"/>
    </location>
</feature>
<keyword evidence="7" id="KW-1185">Reference proteome</keyword>
<feature type="compositionally biased region" description="Polar residues" evidence="3">
    <location>
        <begin position="553"/>
        <end position="563"/>
    </location>
</feature>
<dbReference type="PANTHER" id="PTHR13954:SF28">
    <property type="match status" value="1"/>
</dbReference>
<dbReference type="Gene3D" id="1.20.1440.180">
    <property type="entry name" value="KEN domain"/>
    <property type="match status" value="1"/>
</dbReference>
<feature type="domain" description="KEN" evidence="5">
    <location>
        <begin position="1412"/>
        <end position="1547"/>
    </location>
</feature>
<feature type="compositionally biased region" description="Basic and acidic residues" evidence="3">
    <location>
        <begin position="1575"/>
        <end position="1586"/>
    </location>
</feature>
<dbReference type="SMART" id="SM00220">
    <property type="entry name" value="S_TKc"/>
    <property type="match status" value="1"/>
</dbReference>
<evidence type="ECO:0000256" key="2">
    <source>
        <dbReference type="ARBA" id="ARBA00022840"/>
    </source>
</evidence>
<dbReference type="Pfam" id="PF00069">
    <property type="entry name" value="Pkinase"/>
    <property type="match status" value="1"/>
</dbReference>
<dbReference type="GO" id="GO:0004521">
    <property type="term" value="F:RNA endonuclease activity"/>
    <property type="evidence" value="ECO:0007669"/>
    <property type="project" value="InterPro"/>
</dbReference>
<dbReference type="InterPro" id="IPR000719">
    <property type="entry name" value="Prot_kinase_dom"/>
</dbReference>
<accession>A0A8W8KHH2</accession>
<dbReference type="GO" id="GO:0070059">
    <property type="term" value="P:intrinsic apoptotic signaling pathway in response to endoplasmic reticulum stress"/>
    <property type="evidence" value="ECO:0007669"/>
    <property type="project" value="TreeGrafter"/>
</dbReference>
<feature type="compositionally biased region" description="Polar residues" evidence="3">
    <location>
        <begin position="804"/>
        <end position="823"/>
    </location>
</feature>
<feature type="compositionally biased region" description="Basic and acidic residues" evidence="3">
    <location>
        <begin position="1593"/>
        <end position="1603"/>
    </location>
</feature>
<dbReference type="GO" id="GO:0004674">
    <property type="term" value="F:protein serine/threonine kinase activity"/>
    <property type="evidence" value="ECO:0007669"/>
    <property type="project" value="InterPro"/>
</dbReference>
<dbReference type="PROSITE" id="PS50011">
    <property type="entry name" value="PROTEIN_KINASE_DOM"/>
    <property type="match status" value="1"/>
</dbReference>
<dbReference type="PANTHER" id="PTHR13954">
    <property type="entry name" value="IRE1-RELATED"/>
    <property type="match status" value="1"/>
</dbReference>
<feature type="compositionally biased region" description="Basic and acidic residues" evidence="3">
    <location>
        <begin position="1998"/>
        <end position="2012"/>
    </location>
</feature>
<feature type="region of interest" description="Disordered" evidence="3">
    <location>
        <begin position="542"/>
        <end position="563"/>
    </location>
</feature>
<dbReference type="InterPro" id="IPR011009">
    <property type="entry name" value="Kinase-like_dom_sf"/>
</dbReference>
<evidence type="ECO:0000259" key="4">
    <source>
        <dbReference type="PROSITE" id="PS50011"/>
    </source>
</evidence>
<sequence>MWIEESRARPLICRRVKMPSPCSLCNKRSHFTAICHGFESGETGDEFADFLFCRMSQRQREAYAKNRIERMKTTVNDSNFDDFFTDSLVVVFKYLSLLEPGRDILFSEKLIPNMLSTLQKFTRHQEVVQSACALVVSCMFRYNATIDERFARQFVQAKGPEFCLRALKYHADSGKPDNDFMKSVFYPFVCINVCKLCHTWIEQNSQKIEPYVSLRDPIDLPSWQDEAQKEKGQLLWERFWNEFERLQINQRDVKMKELLDEEEREKERKVKKSERKKKKRLREKQKKAEKSPDGIIVEMENKSSKDDSKLSTKGNSISDVVTDKDSGDYYGVHEKCKQTENPASEITGVHRLMMAEKKPEDTGQQVFNISESRKWSDVLCQRQQETAVKENIIWNTQVKESAVPIHTDDFNEFPLLRASLSRKWEGVDVSESVKSESVEEHWDSDEYLTAMTNEHSEELPAWSEKIQNLSEAKSDVFWIETCEFERNVRKPMCENRTEDKQACLHPLASDNDSGPSFRTNDMFFTQQTCLENKVVNGLEKQSQMLKGSETPENKPNGTGQNISFKKSSIDIGISGLPSESAMGLVFLGTSETEPLHKETNILPLNEKQNSCPWFKAKGSAPTLKDVAFEFMQYDATRKSVKVNSPNEEENNQDILKSQLKTPVICHTNQNNVSFQTLESINPTSETEQNIDYQFLQRSGFNENKDQKCHGFGSVQEFSPFHLNENQSLNVGNVANFPGKNVDTTRFNFPPLQEILQGPSKKAKQADGADVPVGQVSFGVANNCVIDDNCRKITLKELEAELMKNPTQDSELPTGQSNYSSETQIDTDEPYKTKVAVIQPIGHERKSRPKETTKTEPIAIRYPPSHSFAGNPMRSFVEGLESTGLTMILDQYIESKKPFIPSPLTKDKCDENTVSGNCRLGDSILRNALNINHEQEEFGCPEELRDGKDEDMCLFPGFHDSEERQPDEPRLTLNRHKMELIQFMQLHNYYRQYSNYPAASHTNYVHDFQYYTSAMGLSKQDIQNIIRDEVPKMEVPQMVTENFQNEDENQVTNQAVHGNLEQPKSTFDDSERLCVSKPPLIESPQKELHEEKKVKAKSETMVCAEISSKHKLTETQLSTTVTNWTKKSSRWRSKLEEICKLPDRLRRRVGDIVLPTQTEKYKISYSDEGAVLGFLNDGSEVAVHIVDMRSRQLEKSFLQTLVSDHFVHFFLVRYKSFVIENGVCYLAMELHEYTLAEYIHMLRLNQGVDPLTVNRLTWQLLKGLTSLHENCGIPHGNIMPSNILVDTEGRIRLSEYGFTRDTCRQHQLMNNKPISEDRSCWTPTEVVTETEAYSLKSDIQVAGMLICYIMSGGHHAYGENGLEITVSIQANWPKITHHQNKEIVCLVSDMLTMPPKDRPEFPAILKHPYFWADEKKLRFVLIAGSDVLRDMKHGVPTSGAVSGRVTMIDILNTAEHDNILSDWTSHVEHAIMKEMRSFRQYKNQLVELVLFVYNCCLHFDKLPAIAREIMEEPTKYFLSKFPTLFMSVYKAIKASERREKWRLRLIKMAANNERRFSLADFIRSERVKRNENEIEDFKTKKSSDEKQNATSIHHSNDGSTEKEEISALYPVRVKRHQARHRRHSEFHDASRKSITEDMVDKNLCGVVTDEDDTDHSPSTKPRAYYKRRRRFSVIQDNEGSSFTMEDKIRALQEEGGAFHKRNGRSGKSHRTNRSTISPFPSSAHSRSTSGSVMFWDRHESASVNSETQREMTPKKNTNENEKSKVVNTEEQNEKSEVVNEGEQNNDDTIKVEIRRGSSRTKNIVVSLQVGDTTQELEEKDANNCNVETYQSRISIESRHREGLSNSGMTNSTDKMSSQISIAKDEKNIEIKNHEQDESKAKELSNNLQDSCLSKDESNKETFSEDSTTSRNEEKIENMKSSDKISVNLESAKMQEEDEMTRDQPQNSTSVASGFDKMTKEDNIQNVDLPNMVDVTIDPGKQPDAQTVELRGEPSVSNFDKSKTDKNMEPHADDNIDNGITENTSLRESNELHNIGILQDVDVSSSNSQVNSSECREENEVLNVEPIYKSKAEVDLSNQNDTEETNNYITNGYETNGISNKEFWNPETGNDENKEKSYEGMSKNVKVSISDAPKTDMDDITSEEIASRVHQPLPQTTVNLLKSSNKQQEAIKFSESKVIESDDTTWNEADRQGVILSNGSKSTVSHKNSSESTRDGEVEEETDEQKSKSNQSRARHEALEAKTNNPENKATSSMHEEQISVGVHTSETDKRLHVTEKPRVTTLTIDDSKTEKRTGAKNPTSLSQMSLPNNFYSFAKSIKSLLQEEIEYSELFVKSLQDVRAHNANLYKKPHRETGSSDPDRGSITSQEKNSSRRATAIPATTHTGRDDDKQENAKQRNGKKMTRNEELNGSRENVYDKNNVFNRDTVQDENPINDSIKDCNKNGNMDTDDKKDPRNDCNKDLDKENGSLDDCNMYTVEKDSLNSCKKDKNEEKKQLDGKENEKLNGCNRDMDEEQCKLKQNASKEKVQLNECELDMNKENILPNDSSRDTNAKVLIDDSIQDTNDGTVLTDDNQAETITSGSEGTQIGISEYEEPYHITKPTDDNGLDSVQQIKRNDNCFSNQFQHLQCIQDNNQNDIQEDDTKDLMRSNQIPLKRLPMAERFIENYTEQDKEIFNEAMNPKHVSKSQTSSLPKIEIVIKNDDTHRENDVTLVIKLPQNGTRTRETSYVKSMKDQFCQTDGDNQRGSTRPQEALPQFSCEPPLLQSKERSFVRLHHKPSREPEPDPEVLYFIKQAELRQRRRIDDIMREIYQIKHVDLLESPMCSCPEYVYPGSRDHHPRFLYDSDPYDSVVVKAAQYNDSVRRFLGYTKRSDRLKAMEHSRKYKAYLDLRKKLKHLY</sequence>
<feature type="compositionally biased region" description="Basic and acidic residues" evidence="3">
    <location>
        <begin position="2382"/>
        <end position="2393"/>
    </location>
</feature>
<feature type="compositionally biased region" description="Basic and acidic residues" evidence="3">
    <location>
        <begin position="2484"/>
        <end position="2501"/>
    </location>
</feature>
<dbReference type="GO" id="GO:1990604">
    <property type="term" value="C:IRE1-TRAF2-ASK1 complex"/>
    <property type="evidence" value="ECO:0007669"/>
    <property type="project" value="TreeGrafter"/>
</dbReference>
<feature type="region of interest" description="Disordered" evidence="3">
    <location>
        <begin position="803"/>
        <end position="825"/>
    </location>
</feature>
<evidence type="ECO:0000313" key="7">
    <source>
        <dbReference type="Proteomes" id="UP000005408"/>
    </source>
</evidence>
<dbReference type="InterPro" id="IPR010513">
    <property type="entry name" value="KEN_dom"/>
</dbReference>
<feature type="region of interest" description="Disordered" evidence="3">
    <location>
        <begin position="1978"/>
        <end position="2017"/>
    </location>
</feature>
<name>A0A8W8KHH2_MAGGI</name>
<keyword evidence="1" id="KW-0547">Nucleotide-binding</keyword>
<feature type="region of interest" description="Disordered" evidence="3">
    <location>
        <begin position="1834"/>
        <end position="1857"/>
    </location>
</feature>
<evidence type="ECO:0000256" key="1">
    <source>
        <dbReference type="ARBA" id="ARBA00022741"/>
    </source>
</evidence>
<protein>
    <submittedName>
        <fullName evidence="6">Uncharacterized protein</fullName>
    </submittedName>
</protein>
<feature type="compositionally biased region" description="Basic and acidic residues" evidence="3">
    <location>
        <begin position="2446"/>
        <end position="2463"/>
    </location>
</feature>
<dbReference type="PROSITE" id="PS51392">
    <property type="entry name" value="KEN"/>
    <property type="match status" value="1"/>
</dbReference>
<dbReference type="EnsemblMetazoa" id="G23608.2">
    <property type="protein sequence ID" value="G23608.2:cds"/>
    <property type="gene ID" value="G23608"/>
</dbReference>
<feature type="region of interest" description="Disordered" evidence="3">
    <location>
        <begin position="2098"/>
        <end position="2118"/>
    </location>
</feature>
<feature type="compositionally biased region" description="Polar residues" evidence="3">
    <location>
        <begin position="1941"/>
        <end position="1950"/>
    </location>
</feature>
<feature type="region of interest" description="Disordered" evidence="3">
    <location>
        <begin position="2188"/>
        <end position="2266"/>
    </location>
</feature>
<dbReference type="GO" id="GO:0005524">
    <property type="term" value="F:ATP binding"/>
    <property type="evidence" value="ECO:0007669"/>
    <property type="project" value="UniProtKB-KW"/>
</dbReference>
<feature type="region of interest" description="Disordered" evidence="3">
    <location>
        <begin position="1873"/>
        <end position="1960"/>
    </location>
</feature>